<feature type="region of interest" description="Disordered" evidence="1">
    <location>
        <begin position="492"/>
        <end position="515"/>
    </location>
</feature>
<accession>A0A8J9X1A8</accession>
<evidence type="ECO:0000256" key="1">
    <source>
        <dbReference type="SAM" id="MobiDB-lite"/>
    </source>
</evidence>
<sequence>MKNGKGRESNLQEGSPNAQRFAAILAARSNKERPSGKKRYLLHLRHIKARCSQFSLLILELEVHLRSHCQKLKVVSSNLSGAHLLIPGEVTLAIRVYYPADIERLEREHPYSPELCLKEIHNRGVESVNLQNQKPTNDLDGLAAFQSTFAVTMVFFILPADAQIIALENACSFVCRAMRTLELPLQCIAPSLCSSSARKKTLKPARVLVLSRTEDAVEAILTTAEMTLSLTKRRLKEQYFERQRLLHFKPRAVKDLASNDARSSENEALDAAAASHVASGLRSWAEAMGIPQGEADILMTVLGSLQAIVTATTEQLTHIPVEERTKNLVRLFFGSSQNESEMQETSRNISRFTEDVPSNWEEFPEDSSPRWESFQAFPQSNHSLIRTPQANSFSQQRGNRFGYEQQFFAPNAAPQSNLYPSHIASHQLAHAPNPYPGYTPSPQQSVPPHLQHTPYFRQPLEDAYISPLPYGNPPTAYPAYYSQTMTMPNTPNMSNRQALYPPSSGRGRDATRQFM</sequence>
<gene>
    <name evidence="2" type="ORF">PTTT1_LOCUS10951</name>
</gene>
<dbReference type="AlphaFoldDB" id="A0A8J9X1A8"/>
<reference evidence="2" key="1">
    <citation type="submission" date="2022-02" db="EMBL/GenBank/DDBJ databases">
        <authorList>
            <person name="Giguere J D."/>
        </authorList>
    </citation>
    <scope>NUCLEOTIDE SEQUENCE</scope>
    <source>
        <strain evidence="2">CCAP 1055/1</strain>
    </source>
</reference>
<dbReference type="EMBL" id="OU594953">
    <property type="protein sequence ID" value="CAG9279710.1"/>
    <property type="molecule type" value="Genomic_DNA"/>
</dbReference>
<name>A0A8J9X1A8_PHATR</name>
<dbReference type="Proteomes" id="UP000836788">
    <property type="component" value="Chromosome 12"/>
</dbReference>
<feature type="compositionally biased region" description="Basic and acidic residues" evidence="1">
    <location>
        <begin position="506"/>
        <end position="515"/>
    </location>
</feature>
<evidence type="ECO:0000313" key="2">
    <source>
        <dbReference type="EMBL" id="CAG9279710.1"/>
    </source>
</evidence>
<proteinExistence type="predicted"/>
<protein>
    <submittedName>
        <fullName evidence="2">Uncharacterized protein</fullName>
    </submittedName>
</protein>
<organism evidence="2">
    <name type="scientific">Phaeodactylum tricornutum</name>
    <name type="common">Diatom</name>
    <dbReference type="NCBI Taxonomy" id="2850"/>
    <lineage>
        <taxon>Eukaryota</taxon>
        <taxon>Sar</taxon>
        <taxon>Stramenopiles</taxon>
        <taxon>Ochrophyta</taxon>
        <taxon>Bacillariophyta</taxon>
        <taxon>Bacillariophyceae</taxon>
        <taxon>Bacillariophycidae</taxon>
        <taxon>Naviculales</taxon>
        <taxon>Phaeodactylaceae</taxon>
        <taxon>Phaeodactylum</taxon>
    </lineage>
</organism>